<dbReference type="SUPFAM" id="SSF49464">
    <property type="entry name" value="Carboxypeptidase regulatory domain-like"/>
    <property type="match status" value="1"/>
</dbReference>
<sequence>MKNAGLLLVLVLLLSVDLFAQQVTGVVRDVSGSAMVGATLRNLSTQISAQTNGKGEFTMVAKSGDIIEASLLGYESKRLTVSSESRLNFELNATFSTLDETVVIGYQKVSRKKATAAISSISGKELANLPAASFDQLLQGRLSGVNVQNFTGEPGATPTVQVRGNTSLNREYDEFSVGNAPLYVVDGVPQPPQQYTSPVTGTGTNFIAGINPQDIESIDVLKDASAAAIYGSRASSGVILITTKKGISREPQVMVSAYTGLTQRPELRDVALGAEERRQKMRILEELQQYRPDIENRNISLLLTDSLNPAFNGSTDWQDMYYRKGMVNNADLSLSGGGPGGSNYRFSAGLYDEQGIVKATGFKRYSTRLNLMSKALNERLMINPIVAYSRTERTRAGGGGVGVTARYTPASYFNLSETRKNYLLGMYNDDSDVNTGNQFTFNLNLGYDFSKALKFTSQTSYIYSNSRRDVSTPSSVANFTGNRQDVFSDNQVNVLSSNYFSYNKEFNKHSLSMILGSDLEYNQYRSVGAGASNGASDQIKVIQGFQQRYLTAFSDYQAYSMASFYSRLAYDYDSRYLLSASIRGDGSSRFGKGNKWGYFPSASVAWLVSEESFMKDGQSPFSMLKLRASLGTTGGLPGNNYLQYNLYRVNAGNFWGNDNATSYNGVTAITPNLVDGVAQPNISWERSMQWNIGLDGEIANGRFSFAFDVFNKENKQSLFDVALPVTTGYDRALTNSVGVRNYGAEVVLMANPLPRTSPVQWFSRLNVSYVRNKIMNLPNSGRDLVVSGSRFDKTHILSVGSPINTFYFYQTLGIYSTLNDIPINPLTGERYNAGGSAYAPGDMWIRDVDGDYMTDPFNDGINPDKLPLGDPNPKFTGGWTNNVTWKNFNLGILFTFLFDRDVLNLYQSDLFENGAATNSTYDFARYATPDFSKINIWRQPGDRADYPAYPLGSWRYYTVAGQTFFMDKGDYFRVKSVSLSYSLPNRLVSGWGMKSIRMYGIVDNLMMFQRSKRLPDAEAVNYYGEYEGNGYPIPRKFTFGVELQF</sequence>
<dbReference type="InterPro" id="IPR036942">
    <property type="entry name" value="Beta-barrel_TonB_sf"/>
</dbReference>
<feature type="signal peptide" evidence="8">
    <location>
        <begin position="1"/>
        <end position="20"/>
    </location>
</feature>
<evidence type="ECO:0000256" key="8">
    <source>
        <dbReference type="SAM" id="SignalP"/>
    </source>
</evidence>
<dbReference type="Gene3D" id="2.170.130.10">
    <property type="entry name" value="TonB-dependent receptor, plug domain"/>
    <property type="match status" value="1"/>
</dbReference>
<dbReference type="NCBIfam" id="TIGR04057">
    <property type="entry name" value="SusC_RagA_signa"/>
    <property type="match status" value="1"/>
</dbReference>
<feature type="chain" id="PRO_5016635401" description="TonB-dependent receptor plug domain-containing protein" evidence="8">
    <location>
        <begin position="21"/>
        <end position="1045"/>
    </location>
</feature>
<dbReference type="InterPro" id="IPR039426">
    <property type="entry name" value="TonB-dep_rcpt-like"/>
</dbReference>
<keyword evidence="11" id="KW-1185">Reference proteome</keyword>
<dbReference type="InterPro" id="IPR012910">
    <property type="entry name" value="Plug_dom"/>
</dbReference>
<keyword evidence="8" id="KW-0732">Signal</keyword>
<dbReference type="OrthoDB" id="9768177at2"/>
<dbReference type="SUPFAM" id="SSF56935">
    <property type="entry name" value="Porins"/>
    <property type="match status" value="1"/>
</dbReference>
<dbReference type="GO" id="GO:0009279">
    <property type="term" value="C:cell outer membrane"/>
    <property type="evidence" value="ECO:0007669"/>
    <property type="project" value="UniProtKB-SubCell"/>
</dbReference>
<keyword evidence="2 7" id="KW-0813">Transport</keyword>
<evidence type="ECO:0000256" key="4">
    <source>
        <dbReference type="ARBA" id="ARBA00022692"/>
    </source>
</evidence>
<comment type="similarity">
    <text evidence="7">Belongs to the TonB-dependent receptor family.</text>
</comment>
<dbReference type="NCBIfam" id="TIGR04056">
    <property type="entry name" value="OMP_RagA_SusC"/>
    <property type="match status" value="1"/>
</dbReference>
<dbReference type="Gene3D" id="2.40.170.20">
    <property type="entry name" value="TonB-dependent receptor, beta-barrel domain"/>
    <property type="match status" value="1"/>
</dbReference>
<accession>A0A363NZI6</accession>
<reference evidence="10 11" key="1">
    <citation type="submission" date="2018-04" db="EMBL/GenBank/DDBJ databases">
        <title>Sphingobacterium sp. M46 Genome.</title>
        <authorList>
            <person name="Cheng J."/>
            <person name="Li Y."/>
        </authorList>
    </citation>
    <scope>NUCLEOTIDE SEQUENCE [LARGE SCALE GENOMIC DNA]</scope>
    <source>
        <strain evidence="10 11">M46</strain>
    </source>
</reference>
<comment type="subcellular location">
    <subcellularLocation>
        <location evidence="1 7">Cell outer membrane</location>
        <topology evidence="1 7">Multi-pass membrane protein</topology>
    </subcellularLocation>
</comment>
<evidence type="ECO:0000256" key="3">
    <source>
        <dbReference type="ARBA" id="ARBA00022452"/>
    </source>
</evidence>
<dbReference type="InterPro" id="IPR023996">
    <property type="entry name" value="TonB-dep_OMP_SusC/RagA"/>
</dbReference>
<comment type="caution">
    <text evidence="10">The sequence shown here is derived from an EMBL/GenBank/DDBJ whole genome shotgun (WGS) entry which is preliminary data.</text>
</comment>
<evidence type="ECO:0000256" key="7">
    <source>
        <dbReference type="PROSITE-ProRule" id="PRU01360"/>
    </source>
</evidence>
<evidence type="ECO:0000313" key="10">
    <source>
        <dbReference type="EMBL" id="PUV26226.1"/>
    </source>
</evidence>
<dbReference type="Proteomes" id="UP000250831">
    <property type="component" value="Unassembled WGS sequence"/>
</dbReference>
<dbReference type="EMBL" id="QCXX01000001">
    <property type="protein sequence ID" value="PUV26226.1"/>
    <property type="molecule type" value="Genomic_DNA"/>
</dbReference>
<keyword evidence="4 7" id="KW-0812">Transmembrane</keyword>
<dbReference type="PROSITE" id="PS52016">
    <property type="entry name" value="TONB_DEPENDENT_REC_3"/>
    <property type="match status" value="1"/>
</dbReference>
<dbReference type="RefSeq" id="WP_108632514.1">
    <property type="nucleotide sequence ID" value="NZ_QCXX01000001.1"/>
</dbReference>
<organism evidence="10 11">
    <name type="scientific">Sphingobacterium athyrii</name>
    <dbReference type="NCBI Taxonomy" id="2152717"/>
    <lineage>
        <taxon>Bacteria</taxon>
        <taxon>Pseudomonadati</taxon>
        <taxon>Bacteroidota</taxon>
        <taxon>Sphingobacteriia</taxon>
        <taxon>Sphingobacteriales</taxon>
        <taxon>Sphingobacteriaceae</taxon>
        <taxon>Sphingobacterium</taxon>
    </lineage>
</organism>
<evidence type="ECO:0000256" key="6">
    <source>
        <dbReference type="ARBA" id="ARBA00023237"/>
    </source>
</evidence>
<evidence type="ECO:0000256" key="1">
    <source>
        <dbReference type="ARBA" id="ARBA00004571"/>
    </source>
</evidence>
<dbReference type="InterPro" id="IPR037066">
    <property type="entry name" value="Plug_dom_sf"/>
</dbReference>
<protein>
    <recommendedName>
        <fullName evidence="9">TonB-dependent receptor plug domain-containing protein</fullName>
    </recommendedName>
</protein>
<evidence type="ECO:0000259" key="9">
    <source>
        <dbReference type="Pfam" id="PF07715"/>
    </source>
</evidence>
<dbReference type="Pfam" id="PF07715">
    <property type="entry name" value="Plug"/>
    <property type="match status" value="1"/>
</dbReference>
<dbReference type="InterPro" id="IPR023997">
    <property type="entry name" value="TonB-dep_OMP_SusC/RagA_CS"/>
</dbReference>
<keyword evidence="3 7" id="KW-1134">Transmembrane beta strand</keyword>
<evidence type="ECO:0000256" key="2">
    <source>
        <dbReference type="ARBA" id="ARBA00022448"/>
    </source>
</evidence>
<name>A0A363NZI6_9SPHI</name>
<evidence type="ECO:0000313" key="11">
    <source>
        <dbReference type="Proteomes" id="UP000250831"/>
    </source>
</evidence>
<gene>
    <name evidence="10" type="ORF">DCO56_04530</name>
</gene>
<dbReference type="AlphaFoldDB" id="A0A363NZI6"/>
<keyword evidence="5 7" id="KW-0472">Membrane</keyword>
<evidence type="ECO:0000256" key="5">
    <source>
        <dbReference type="ARBA" id="ARBA00023136"/>
    </source>
</evidence>
<feature type="domain" description="TonB-dependent receptor plug" evidence="9">
    <location>
        <begin position="112"/>
        <end position="238"/>
    </location>
</feature>
<proteinExistence type="inferred from homology"/>
<keyword evidence="6 7" id="KW-0998">Cell outer membrane</keyword>
<dbReference type="InterPro" id="IPR008969">
    <property type="entry name" value="CarboxyPept-like_regulatory"/>
</dbReference>